<dbReference type="InterPro" id="IPR004821">
    <property type="entry name" value="Cyt_trans-like"/>
</dbReference>
<dbReference type="GO" id="GO:0004140">
    <property type="term" value="F:dephospho-CoA kinase activity"/>
    <property type="evidence" value="ECO:0007669"/>
    <property type="project" value="TreeGrafter"/>
</dbReference>
<keyword evidence="4" id="KW-1185">Reference proteome</keyword>
<feature type="domain" description="Cytidyltransferase-like" evidence="2">
    <location>
        <begin position="160"/>
        <end position="309"/>
    </location>
</feature>
<evidence type="ECO:0000313" key="4">
    <source>
        <dbReference type="Proteomes" id="UP001221757"/>
    </source>
</evidence>
<dbReference type="InterPro" id="IPR014729">
    <property type="entry name" value="Rossmann-like_a/b/a_fold"/>
</dbReference>
<comment type="caution">
    <text evidence="3">The sequence shown here is derived from an EMBL/GenBank/DDBJ whole genome shotgun (WGS) entry which is preliminary data.</text>
</comment>
<organism evidence="3 4">
    <name type="scientific">Mycena rosella</name>
    <name type="common">Pink bonnet</name>
    <name type="synonym">Agaricus rosellus</name>
    <dbReference type="NCBI Taxonomy" id="1033263"/>
    <lineage>
        <taxon>Eukaryota</taxon>
        <taxon>Fungi</taxon>
        <taxon>Dikarya</taxon>
        <taxon>Basidiomycota</taxon>
        <taxon>Agaricomycotina</taxon>
        <taxon>Agaricomycetes</taxon>
        <taxon>Agaricomycetidae</taxon>
        <taxon>Agaricales</taxon>
        <taxon>Marasmiineae</taxon>
        <taxon>Mycenaceae</taxon>
        <taxon>Mycena</taxon>
    </lineage>
</organism>
<dbReference type="Pfam" id="PF01467">
    <property type="entry name" value="CTP_transf_like"/>
    <property type="match status" value="1"/>
</dbReference>
<dbReference type="NCBIfam" id="TIGR00125">
    <property type="entry name" value="cyt_tran_rel"/>
    <property type="match status" value="1"/>
</dbReference>
<reference evidence="3" key="1">
    <citation type="submission" date="2023-03" db="EMBL/GenBank/DDBJ databases">
        <title>Massive genome expansion in bonnet fungi (Mycena s.s.) driven by repeated elements and novel gene families across ecological guilds.</title>
        <authorList>
            <consortium name="Lawrence Berkeley National Laboratory"/>
            <person name="Harder C.B."/>
            <person name="Miyauchi S."/>
            <person name="Viragh M."/>
            <person name="Kuo A."/>
            <person name="Thoen E."/>
            <person name="Andreopoulos B."/>
            <person name="Lu D."/>
            <person name="Skrede I."/>
            <person name="Drula E."/>
            <person name="Henrissat B."/>
            <person name="Morin E."/>
            <person name="Kohler A."/>
            <person name="Barry K."/>
            <person name="LaButti K."/>
            <person name="Morin E."/>
            <person name="Salamov A."/>
            <person name="Lipzen A."/>
            <person name="Mereny Z."/>
            <person name="Hegedus B."/>
            <person name="Baldrian P."/>
            <person name="Stursova M."/>
            <person name="Weitz H."/>
            <person name="Taylor A."/>
            <person name="Grigoriev I.V."/>
            <person name="Nagy L.G."/>
            <person name="Martin F."/>
            <person name="Kauserud H."/>
        </authorList>
    </citation>
    <scope>NUCLEOTIDE SEQUENCE</scope>
    <source>
        <strain evidence="3">CBHHK067</strain>
    </source>
</reference>
<evidence type="ECO:0000256" key="1">
    <source>
        <dbReference type="SAM" id="MobiDB-lite"/>
    </source>
</evidence>
<accession>A0AAD7MBV7</accession>
<dbReference type="EMBL" id="JARKIE010000002">
    <property type="protein sequence ID" value="KAJ7709726.1"/>
    <property type="molecule type" value="Genomic_DNA"/>
</dbReference>
<dbReference type="PANTHER" id="PTHR10695:SF46">
    <property type="entry name" value="BIFUNCTIONAL COENZYME A SYNTHASE-RELATED"/>
    <property type="match status" value="1"/>
</dbReference>
<evidence type="ECO:0000313" key="3">
    <source>
        <dbReference type="EMBL" id="KAJ7709726.1"/>
    </source>
</evidence>
<feature type="compositionally biased region" description="Pro residues" evidence="1">
    <location>
        <begin position="133"/>
        <end position="152"/>
    </location>
</feature>
<sequence>MADLAATSVVYATLPSLAVPHFLAPTIVHAAQRTREHLLIVLLADLFDVDHGISPTAAWSDVQQLLTFVYVQATKVAQDMDRLLMQVDVLLQGPSDAPPAPLLPPSVVFRVEGDSAPLPPFLASVPQETLPRSPHPPPAPADPAAPREPPAPPRFPVVALGGTFDHLHAGHKILLSMAAWIASEKLIVGITDDALLTRKTNAHVLESLAQRTAAVRAFLTAFAPRLAADIVPISDVYGPTGWDANIQALVVSKETASGAAAIATHRAAHALPPLTTFTIDVISATSTNLSDADVELLKQTKMSSTYIREWIVATGQQ</sequence>
<proteinExistence type="predicted"/>
<gene>
    <name evidence="3" type="ORF">B0H17DRAFT_1155607</name>
</gene>
<evidence type="ECO:0000259" key="2">
    <source>
        <dbReference type="Pfam" id="PF01467"/>
    </source>
</evidence>
<dbReference type="AlphaFoldDB" id="A0AAD7MBV7"/>
<name>A0AAD7MBV7_MYCRO</name>
<protein>
    <recommendedName>
        <fullName evidence="2">Cytidyltransferase-like domain-containing protein</fullName>
    </recommendedName>
</protein>
<dbReference type="GO" id="GO:0015937">
    <property type="term" value="P:coenzyme A biosynthetic process"/>
    <property type="evidence" value="ECO:0007669"/>
    <property type="project" value="TreeGrafter"/>
</dbReference>
<dbReference type="SUPFAM" id="SSF52374">
    <property type="entry name" value="Nucleotidylyl transferase"/>
    <property type="match status" value="1"/>
</dbReference>
<dbReference type="Gene3D" id="3.40.50.620">
    <property type="entry name" value="HUPs"/>
    <property type="match status" value="1"/>
</dbReference>
<dbReference type="PANTHER" id="PTHR10695">
    <property type="entry name" value="DEPHOSPHO-COA KINASE-RELATED"/>
    <property type="match status" value="1"/>
</dbReference>
<feature type="region of interest" description="Disordered" evidence="1">
    <location>
        <begin position="122"/>
        <end position="152"/>
    </location>
</feature>
<dbReference type="Proteomes" id="UP001221757">
    <property type="component" value="Unassembled WGS sequence"/>
</dbReference>